<keyword evidence="6 7" id="KW-0472">Membrane</keyword>
<organism evidence="9 10">
    <name type="scientific">Fundicoccus culcitae</name>
    <dbReference type="NCBI Taxonomy" id="2969821"/>
    <lineage>
        <taxon>Bacteria</taxon>
        <taxon>Bacillati</taxon>
        <taxon>Bacillota</taxon>
        <taxon>Bacilli</taxon>
        <taxon>Lactobacillales</taxon>
        <taxon>Aerococcaceae</taxon>
        <taxon>Fundicoccus</taxon>
    </lineage>
</organism>
<evidence type="ECO:0000313" key="9">
    <source>
        <dbReference type="EMBL" id="UUX35045.1"/>
    </source>
</evidence>
<feature type="transmembrane region" description="Helical" evidence="7">
    <location>
        <begin position="80"/>
        <end position="99"/>
    </location>
</feature>
<name>A0ABY5P9A7_9LACT</name>
<keyword evidence="2 7" id="KW-0813">Transport</keyword>
<evidence type="ECO:0000256" key="5">
    <source>
        <dbReference type="ARBA" id="ARBA00022989"/>
    </source>
</evidence>
<evidence type="ECO:0000313" key="10">
    <source>
        <dbReference type="Proteomes" id="UP001315967"/>
    </source>
</evidence>
<keyword evidence="5 7" id="KW-1133">Transmembrane helix</keyword>
<evidence type="ECO:0000256" key="3">
    <source>
        <dbReference type="ARBA" id="ARBA00022475"/>
    </source>
</evidence>
<comment type="similarity">
    <text evidence="7">Belongs to the binding-protein-dependent transport system permease family.</text>
</comment>
<dbReference type="InterPro" id="IPR035906">
    <property type="entry name" value="MetI-like_sf"/>
</dbReference>
<evidence type="ECO:0000256" key="4">
    <source>
        <dbReference type="ARBA" id="ARBA00022692"/>
    </source>
</evidence>
<dbReference type="InterPro" id="IPR000515">
    <property type="entry name" value="MetI-like"/>
</dbReference>
<gene>
    <name evidence="9" type="ORF">NRE15_05220</name>
</gene>
<accession>A0ABY5P9A7</accession>
<feature type="transmembrane region" description="Helical" evidence="7">
    <location>
        <begin position="267"/>
        <end position="287"/>
    </location>
</feature>
<evidence type="ECO:0000259" key="8">
    <source>
        <dbReference type="PROSITE" id="PS50928"/>
    </source>
</evidence>
<dbReference type="Pfam" id="PF00528">
    <property type="entry name" value="BPD_transp_1"/>
    <property type="match status" value="1"/>
</dbReference>
<sequence length="302" mass="33941">MSSIKETKEDKIINFFVHLILFIVLIIIIYPLIYILSASFSDPTMVNSGQMWLFPKGFTLDGYRLILENEAIWRGYANTILYTSLGVLINLVLTIPAAYALSRKRLVGRKFITNMLLVTMFIGGGLIPTYMLVKNLGLLNTIWAMVLPGGASVWNIVLTRTFFQSTIPTELEEAAIIDGATSFQLFTKIVMPLSLPIVAVMALFYGVGHWNEYFSALIYLNNEKMYPLQMVLRQILVVQELSTSTSDPEAVLRQAQMSNYQADMSAILRYSVIIVSTLPMLIVYPFAQKYFVKGVMVGSLKG</sequence>
<proteinExistence type="inferred from homology"/>
<keyword evidence="4 7" id="KW-0812">Transmembrane</keyword>
<keyword evidence="3" id="KW-1003">Cell membrane</keyword>
<dbReference type="RefSeq" id="WP_313794538.1">
    <property type="nucleotide sequence ID" value="NZ_CP102453.1"/>
</dbReference>
<dbReference type="CDD" id="cd06261">
    <property type="entry name" value="TM_PBP2"/>
    <property type="match status" value="1"/>
</dbReference>
<evidence type="ECO:0000256" key="2">
    <source>
        <dbReference type="ARBA" id="ARBA00022448"/>
    </source>
</evidence>
<keyword evidence="10" id="KW-1185">Reference proteome</keyword>
<protein>
    <submittedName>
        <fullName evidence="9">Carbohydrate ABC transporter permease</fullName>
    </submittedName>
</protein>
<dbReference type="Proteomes" id="UP001315967">
    <property type="component" value="Chromosome"/>
</dbReference>
<reference evidence="9 10" key="1">
    <citation type="submission" date="2022-08" db="EMBL/GenBank/DDBJ databases">
        <title>Aerococcaceae sp. nov isolated from spoiled eye mask.</title>
        <authorList>
            <person name="Zhou G."/>
            <person name="Xie X.-B."/>
            <person name="Shi Q.-S."/>
            <person name="Wang Y.-S."/>
            <person name="Wen X."/>
            <person name="Peng H."/>
            <person name="Yang X.-J."/>
            <person name="Tao H.-B."/>
            <person name="Huang X.-M."/>
        </authorList>
    </citation>
    <scope>NUCLEOTIDE SEQUENCE [LARGE SCALE GENOMIC DNA]</scope>
    <source>
        <strain evidence="10">DM20194951</strain>
    </source>
</reference>
<evidence type="ECO:0000256" key="6">
    <source>
        <dbReference type="ARBA" id="ARBA00023136"/>
    </source>
</evidence>
<evidence type="ECO:0000256" key="7">
    <source>
        <dbReference type="RuleBase" id="RU363032"/>
    </source>
</evidence>
<feature type="transmembrane region" description="Helical" evidence="7">
    <location>
        <begin position="12"/>
        <end position="36"/>
    </location>
</feature>
<dbReference type="SUPFAM" id="SSF161098">
    <property type="entry name" value="MetI-like"/>
    <property type="match status" value="1"/>
</dbReference>
<dbReference type="PANTHER" id="PTHR43744:SF9">
    <property type="entry name" value="POLYGALACTURONAN_RHAMNOGALACTURONAN TRANSPORT SYSTEM PERMEASE PROTEIN YTCP"/>
    <property type="match status" value="1"/>
</dbReference>
<feature type="transmembrane region" description="Helical" evidence="7">
    <location>
        <begin position="189"/>
        <end position="207"/>
    </location>
</feature>
<feature type="domain" description="ABC transmembrane type-1" evidence="8">
    <location>
        <begin position="76"/>
        <end position="279"/>
    </location>
</feature>
<dbReference type="Gene3D" id="1.10.3720.10">
    <property type="entry name" value="MetI-like"/>
    <property type="match status" value="1"/>
</dbReference>
<feature type="transmembrane region" description="Helical" evidence="7">
    <location>
        <begin position="111"/>
        <end position="132"/>
    </location>
</feature>
<dbReference type="PROSITE" id="PS50928">
    <property type="entry name" value="ABC_TM1"/>
    <property type="match status" value="1"/>
</dbReference>
<comment type="subcellular location">
    <subcellularLocation>
        <location evidence="1 7">Cell membrane</location>
        <topology evidence="1 7">Multi-pass membrane protein</topology>
    </subcellularLocation>
</comment>
<dbReference type="EMBL" id="CP102453">
    <property type="protein sequence ID" value="UUX35045.1"/>
    <property type="molecule type" value="Genomic_DNA"/>
</dbReference>
<dbReference type="PANTHER" id="PTHR43744">
    <property type="entry name" value="ABC TRANSPORTER PERMEASE PROTEIN MG189-RELATED-RELATED"/>
    <property type="match status" value="1"/>
</dbReference>
<evidence type="ECO:0000256" key="1">
    <source>
        <dbReference type="ARBA" id="ARBA00004651"/>
    </source>
</evidence>